<feature type="domain" description="Methionyl/Leucyl tRNA synthetase" evidence="13">
    <location>
        <begin position="8"/>
        <end position="396"/>
    </location>
</feature>
<dbReference type="SUPFAM" id="SSF57770">
    <property type="entry name" value="Methionyl-tRNA synthetase (MetRS), Zn-domain"/>
    <property type="match status" value="1"/>
</dbReference>
<keyword evidence="4 12" id="KW-0963">Cytoplasm</keyword>
<dbReference type="InterPro" id="IPR014758">
    <property type="entry name" value="Met-tRNA_synth"/>
</dbReference>
<feature type="binding site" evidence="12">
    <location>
        <position position="335"/>
    </location>
    <ligand>
        <name>ATP</name>
        <dbReference type="ChEBI" id="CHEBI:30616"/>
    </ligand>
</feature>
<dbReference type="NCBIfam" id="TIGR00398">
    <property type="entry name" value="metG"/>
    <property type="match status" value="1"/>
</dbReference>
<dbReference type="Gene3D" id="3.40.50.620">
    <property type="entry name" value="HUPs"/>
    <property type="match status" value="1"/>
</dbReference>
<sequence>MPIKMRKILVTCALPYANGPIHIGHMLEHIQADIWVRYQRMRGHEVWFVSSDDAHGTAIMLRSKDLNISEKQLIRNIHKEHKTDFMNFNISYDNYHTTHSIENLFLLRKIFSSLNNKNLLNKKTIFQFYDNKEKIFLPDRFIKGTCPICYTENQYGDTCEICSSIYEPKDLINSVSAISGTPPILKKTEHLYFNLPIFSDMLNKWIYSGVLDNSVINKTEEWLQLGLKKWCISRDAPYFGFKIPNFSNKYFYVWMDAPIGYISAFKNLCLKNKNINFNEFWNKNSKCELYHFIGKDIIYFHTLFWPSILEASSLRKPNGIFVHGHLTINGLKLSKSRGFLIKASDWLKHFDSDSLRYYYASKLTSNINDIEMNLDHFMYKINSDIVNKLINLASRSASFINKYFNGYLSDTLDDYDLYDSFVNASKKIEGFFENREFSLIVRSSMKLLDVANKYINEKKPWTIQENVKRNNTLHMICTMGINLFRIVMTFLTPIIPILSKKIELFLMSNLIWNDISKPLLSQKITDFPRLYERISSDKILQLLKLSK</sequence>
<dbReference type="CDD" id="cd07957">
    <property type="entry name" value="Anticodon_Ia_Met"/>
    <property type="match status" value="1"/>
</dbReference>
<evidence type="ECO:0000256" key="1">
    <source>
        <dbReference type="ARBA" id="ARBA00003314"/>
    </source>
</evidence>
<keyword evidence="7 12" id="KW-0862">Zinc</keyword>
<dbReference type="EC" id="6.1.1.10" evidence="12"/>
<gene>
    <name evidence="12" type="primary">metG</name>
    <name evidence="14" type="ORF">D9V62_00550</name>
</gene>
<feature type="short sequence motif" description="'KMSKS' region" evidence="12">
    <location>
        <begin position="332"/>
        <end position="336"/>
    </location>
</feature>
<comment type="cofactor">
    <cofactor evidence="12">
        <name>Zn(2+)</name>
        <dbReference type="ChEBI" id="CHEBI:29105"/>
    </cofactor>
    <text evidence="12">Binds 1 zinc ion per subunit.</text>
</comment>
<comment type="subunit">
    <text evidence="12">Monomer.</text>
</comment>
<evidence type="ECO:0000256" key="4">
    <source>
        <dbReference type="ARBA" id="ARBA00022490"/>
    </source>
</evidence>
<evidence type="ECO:0000256" key="6">
    <source>
        <dbReference type="ARBA" id="ARBA00022741"/>
    </source>
</evidence>
<dbReference type="InterPro" id="IPR001412">
    <property type="entry name" value="aa-tRNA-synth_I_CS"/>
</dbReference>
<dbReference type="InterPro" id="IPR041872">
    <property type="entry name" value="Anticodon_Met"/>
</dbReference>
<dbReference type="PRINTS" id="PR01041">
    <property type="entry name" value="TRNASYNTHMET"/>
</dbReference>
<keyword evidence="9 12" id="KW-0648">Protein biosynthesis</keyword>
<feature type="binding site" evidence="12">
    <location>
        <position position="146"/>
    </location>
    <ligand>
        <name>Zn(2+)</name>
        <dbReference type="ChEBI" id="CHEBI:29105"/>
    </ligand>
</feature>
<evidence type="ECO:0000256" key="9">
    <source>
        <dbReference type="ARBA" id="ARBA00022917"/>
    </source>
</evidence>
<accession>A0A4D6XPF4</accession>
<dbReference type="NCBIfam" id="NF001100">
    <property type="entry name" value="PRK00133.1"/>
    <property type="match status" value="1"/>
</dbReference>
<proteinExistence type="inferred from homology"/>
<dbReference type="InterPro" id="IPR009080">
    <property type="entry name" value="tRNAsynth_Ia_anticodon-bd"/>
</dbReference>
<reference evidence="14 15" key="1">
    <citation type="submission" date="2018-12" db="EMBL/GenBank/DDBJ databases">
        <authorList>
            <person name="Chong R.A."/>
        </authorList>
    </citation>
    <scope>NUCLEOTIDE SEQUENCE [LARGE SCALE GENOMIC DNA]</scope>
    <source>
        <strain evidence="14 15">Ahe</strain>
    </source>
</reference>
<evidence type="ECO:0000259" key="13">
    <source>
        <dbReference type="Pfam" id="PF09334"/>
    </source>
</evidence>
<dbReference type="Gene3D" id="2.20.28.20">
    <property type="entry name" value="Methionyl-tRNA synthetase, Zn-domain"/>
    <property type="match status" value="1"/>
</dbReference>
<evidence type="ECO:0000256" key="7">
    <source>
        <dbReference type="ARBA" id="ARBA00022833"/>
    </source>
</evidence>
<dbReference type="GO" id="GO:0005524">
    <property type="term" value="F:ATP binding"/>
    <property type="evidence" value="ECO:0007669"/>
    <property type="project" value="UniProtKB-UniRule"/>
</dbReference>
<keyword evidence="12" id="KW-0479">Metal-binding</keyword>
<comment type="catalytic activity">
    <reaction evidence="11 12">
        <text>tRNA(Met) + L-methionine + ATP = L-methionyl-tRNA(Met) + AMP + diphosphate</text>
        <dbReference type="Rhea" id="RHEA:13481"/>
        <dbReference type="Rhea" id="RHEA-COMP:9667"/>
        <dbReference type="Rhea" id="RHEA-COMP:9698"/>
        <dbReference type="ChEBI" id="CHEBI:30616"/>
        <dbReference type="ChEBI" id="CHEBI:33019"/>
        <dbReference type="ChEBI" id="CHEBI:57844"/>
        <dbReference type="ChEBI" id="CHEBI:78442"/>
        <dbReference type="ChEBI" id="CHEBI:78530"/>
        <dbReference type="ChEBI" id="CHEBI:456215"/>
        <dbReference type="EC" id="6.1.1.10"/>
    </reaction>
</comment>
<comment type="subcellular location">
    <subcellularLocation>
        <location evidence="2 12">Cytoplasm</location>
    </subcellularLocation>
</comment>
<dbReference type="GO" id="GO:0006431">
    <property type="term" value="P:methionyl-tRNA aminoacylation"/>
    <property type="evidence" value="ECO:0007669"/>
    <property type="project" value="UniProtKB-UniRule"/>
</dbReference>
<evidence type="ECO:0000256" key="3">
    <source>
        <dbReference type="ARBA" id="ARBA00008258"/>
    </source>
</evidence>
<keyword evidence="6 12" id="KW-0547">Nucleotide-binding</keyword>
<feature type="binding site" evidence="12">
    <location>
        <position position="149"/>
    </location>
    <ligand>
        <name>Zn(2+)</name>
        <dbReference type="ChEBI" id="CHEBI:29105"/>
    </ligand>
</feature>
<evidence type="ECO:0000256" key="11">
    <source>
        <dbReference type="ARBA" id="ARBA00047364"/>
    </source>
</evidence>
<dbReference type="Gene3D" id="1.10.730.10">
    <property type="entry name" value="Isoleucyl-tRNA Synthetase, Domain 1"/>
    <property type="match status" value="1"/>
</dbReference>
<dbReference type="InterPro" id="IPR014729">
    <property type="entry name" value="Rossmann-like_a/b/a_fold"/>
</dbReference>
<dbReference type="Proteomes" id="UP000298759">
    <property type="component" value="Chromosome"/>
</dbReference>
<evidence type="ECO:0000256" key="5">
    <source>
        <dbReference type="ARBA" id="ARBA00022598"/>
    </source>
</evidence>
<organism evidence="14 15">
    <name type="scientific">Buchnera aphidicola</name>
    <name type="common">Aphis helianthi</name>
    <dbReference type="NCBI Taxonomy" id="2315802"/>
    <lineage>
        <taxon>Bacteria</taxon>
        <taxon>Pseudomonadati</taxon>
        <taxon>Pseudomonadota</taxon>
        <taxon>Gammaproteobacteria</taxon>
        <taxon>Enterobacterales</taxon>
        <taxon>Erwiniaceae</taxon>
        <taxon>Buchnera</taxon>
    </lineage>
</organism>
<dbReference type="PROSITE" id="PS00178">
    <property type="entry name" value="AA_TRNA_LIGASE_I"/>
    <property type="match status" value="1"/>
</dbReference>
<dbReference type="PANTHER" id="PTHR45765:SF1">
    <property type="entry name" value="METHIONINE--TRNA LIGASE, CYTOPLASMIC"/>
    <property type="match status" value="1"/>
</dbReference>
<name>A0A4D6XPF4_9GAMM</name>
<dbReference type="SUPFAM" id="SSF52374">
    <property type="entry name" value="Nucleotidylyl transferase"/>
    <property type="match status" value="1"/>
</dbReference>
<evidence type="ECO:0000313" key="15">
    <source>
        <dbReference type="Proteomes" id="UP000298759"/>
    </source>
</evidence>
<dbReference type="PANTHER" id="PTHR45765">
    <property type="entry name" value="METHIONINE--TRNA LIGASE"/>
    <property type="match status" value="1"/>
</dbReference>
<feature type="short sequence motif" description="'HIGH' region" evidence="12">
    <location>
        <begin position="15"/>
        <end position="25"/>
    </location>
</feature>
<evidence type="ECO:0000313" key="14">
    <source>
        <dbReference type="EMBL" id="QCI16944.1"/>
    </source>
</evidence>
<comment type="similarity">
    <text evidence="3 12">Belongs to the class-I aminoacyl-tRNA synthetase family. MetG type 1 subfamily.</text>
</comment>
<keyword evidence="10 12" id="KW-0030">Aminoacyl-tRNA synthetase</keyword>
<dbReference type="GO" id="GO:0005829">
    <property type="term" value="C:cytosol"/>
    <property type="evidence" value="ECO:0007669"/>
    <property type="project" value="TreeGrafter"/>
</dbReference>
<dbReference type="GO" id="GO:0046872">
    <property type="term" value="F:metal ion binding"/>
    <property type="evidence" value="ECO:0007669"/>
    <property type="project" value="UniProtKB-KW"/>
</dbReference>
<dbReference type="GO" id="GO:0004825">
    <property type="term" value="F:methionine-tRNA ligase activity"/>
    <property type="evidence" value="ECO:0007669"/>
    <property type="project" value="UniProtKB-UniRule"/>
</dbReference>
<dbReference type="EMBL" id="CP034894">
    <property type="protein sequence ID" value="QCI16944.1"/>
    <property type="molecule type" value="Genomic_DNA"/>
</dbReference>
<feature type="binding site" evidence="12">
    <location>
        <position position="159"/>
    </location>
    <ligand>
        <name>Zn(2+)</name>
        <dbReference type="ChEBI" id="CHEBI:29105"/>
    </ligand>
</feature>
<dbReference type="InterPro" id="IPR029038">
    <property type="entry name" value="MetRS_Zn"/>
</dbReference>
<dbReference type="Pfam" id="PF09334">
    <property type="entry name" value="tRNA-synt_1g"/>
    <property type="match status" value="1"/>
</dbReference>
<keyword evidence="8 12" id="KW-0067">ATP-binding</keyword>
<evidence type="ECO:0000256" key="2">
    <source>
        <dbReference type="ARBA" id="ARBA00004496"/>
    </source>
</evidence>
<dbReference type="OrthoDB" id="9810191at2"/>
<keyword evidence="5 12" id="KW-0436">Ligase</keyword>
<feature type="binding site" evidence="12">
    <location>
        <position position="162"/>
    </location>
    <ligand>
        <name>Zn(2+)</name>
        <dbReference type="ChEBI" id="CHEBI:29105"/>
    </ligand>
</feature>
<evidence type="ECO:0000256" key="8">
    <source>
        <dbReference type="ARBA" id="ARBA00022840"/>
    </source>
</evidence>
<dbReference type="HAMAP" id="MF_00098">
    <property type="entry name" value="Met_tRNA_synth_type1"/>
    <property type="match status" value="1"/>
</dbReference>
<dbReference type="InterPro" id="IPR033911">
    <property type="entry name" value="MetRS_core"/>
</dbReference>
<dbReference type="InterPro" id="IPR015413">
    <property type="entry name" value="Methionyl/Leucyl_tRNA_Synth"/>
</dbReference>
<comment type="function">
    <text evidence="1 12">Is required not only for elongation of protein synthesis but also for the initiation of all mRNA translation through initiator tRNA(fMet) aminoacylation.</text>
</comment>
<evidence type="ECO:0000256" key="12">
    <source>
        <dbReference type="HAMAP-Rule" id="MF_00098"/>
    </source>
</evidence>
<protein>
    <recommendedName>
        <fullName evidence="12">Methionine--tRNA ligase</fullName>
        <ecNumber evidence="12">6.1.1.10</ecNumber>
    </recommendedName>
    <alternativeName>
        <fullName evidence="12">Methionyl-tRNA synthetase</fullName>
        <shortName evidence="12">MetRS</shortName>
    </alternativeName>
</protein>
<evidence type="ECO:0000256" key="10">
    <source>
        <dbReference type="ARBA" id="ARBA00023146"/>
    </source>
</evidence>
<dbReference type="SUPFAM" id="SSF47323">
    <property type="entry name" value="Anticodon-binding domain of a subclass of class I aminoacyl-tRNA synthetases"/>
    <property type="match status" value="1"/>
</dbReference>
<reference evidence="14 15" key="2">
    <citation type="submission" date="2019-05" db="EMBL/GenBank/DDBJ databases">
        <title>Genome evolution of the obligate endosymbiont Buchnera aphidicola.</title>
        <authorList>
            <person name="Moran N.A."/>
        </authorList>
    </citation>
    <scope>NUCLEOTIDE SEQUENCE [LARGE SCALE GENOMIC DNA]</scope>
    <source>
        <strain evidence="14 15">Ahe</strain>
    </source>
</reference>
<dbReference type="AlphaFoldDB" id="A0A4D6XPF4"/>
<dbReference type="RefSeq" id="WP_158339877.1">
    <property type="nucleotide sequence ID" value="NZ_CP034894.1"/>
</dbReference>
<dbReference type="InterPro" id="IPR023458">
    <property type="entry name" value="Met-tRNA_ligase_1"/>
</dbReference>